<evidence type="ECO:0000313" key="2">
    <source>
        <dbReference type="EMBL" id="GBM80379.1"/>
    </source>
</evidence>
<sequence>MISINHPIYFVLTRLGLGIPEPIGHQDFYPNGGYDQPECVANQDSETPEPEETLEEENLDVEDFHPDFVFGHKFFGPIIVLTFNFAVCVRKISNEISRARRDNFYVEENRREPKIKKPEVLRLYQTGSVASVISVYTRRRSLEEDQACAERVTHAQASSCPDRATTCYSATCTGLM</sequence>
<keyword evidence="3" id="KW-1185">Reference proteome</keyword>
<organism evidence="2 3">
    <name type="scientific">Araneus ventricosus</name>
    <name type="common">Orbweaver spider</name>
    <name type="synonym">Epeira ventricosa</name>
    <dbReference type="NCBI Taxonomy" id="182803"/>
    <lineage>
        <taxon>Eukaryota</taxon>
        <taxon>Metazoa</taxon>
        <taxon>Ecdysozoa</taxon>
        <taxon>Arthropoda</taxon>
        <taxon>Chelicerata</taxon>
        <taxon>Arachnida</taxon>
        <taxon>Araneae</taxon>
        <taxon>Araneomorphae</taxon>
        <taxon>Entelegynae</taxon>
        <taxon>Araneoidea</taxon>
        <taxon>Araneidae</taxon>
        <taxon>Araneus</taxon>
    </lineage>
</organism>
<accession>A0A4Y2IT07</accession>
<reference evidence="2 3" key="1">
    <citation type="journal article" date="2019" name="Sci. Rep.">
        <title>Orb-weaving spider Araneus ventricosus genome elucidates the spidroin gene catalogue.</title>
        <authorList>
            <person name="Kono N."/>
            <person name="Nakamura H."/>
            <person name="Ohtoshi R."/>
            <person name="Moran D.A.P."/>
            <person name="Shinohara A."/>
            <person name="Yoshida Y."/>
            <person name="Fujiwara M."/>
            <person name="Mori M."/>
            <person name="Tomita M."/>
            <person name="Arakawa K."/>
        </authorList>
    </citation>
    <scope>NUCLEOTIDE SEQUENCE [LARGE SCALE GENOMIC DNA]</scope>
</reference>
<evidence type="ECO:0000313" key="3">
    <source>
        <dbReference type="Proteomes" id="UP000499080"/>
    </source>
</evidence>
<dbReference type="GO" id="GO:0016298">
    <property type="term" value="F:lipase activity"/>
    <property type="evidence" value="ECO:0007669"/>
    <property type="project" value="InterPro"/>
</dbReference>
<dbReference type="InterPro" id="IPR013818">
    <property type="entry name" value="Lipase"/>
</dbReference>
<dbReference type="AlphaFoldDB" id="A0A4Y2IT07"/>
<proteinExistence type="predicted"/>
<gene>
    <name evidence="2" type="ORF">AVEN_166520_1</name>
</gene>
<dbReference type="Gene3D" id="3.40.50.1820">
    <property type="entry name" value="alpha/beta hydrolase"/>
    <property type="match status" value="1"/>
</dbReference>
<dbReference type="SUPFAM" id="SSF53474">
    <property type="entry name" value="alpha/beta-Hydrolases"/>
    <property type="match status" value="1"/>
</dbReference>
<dbReference type="Pfam" id="PF00151">
    <property type="entry name" value="Lipase"/>
    <property type="match status" value="1"/>
</dbReference>
<dbReference type="EMBL" id="BGPR01002878">
    <property type="protein sequence ID" value="GBM80379.1"/>
    <property type="molecule type" value="Genomic_DNA"/>
</dbReference>
<name>A0A4Y2IT07_ARAVE</name>
<evidence type="ECO:0000259" key="1">
    <source>
        <dbReference type="Pfam" id="PF00151"/>
    </source>
</evidence>
<comment type="caution">
    <text evidence="2">The sequence shown here is derived from an EMBL/GenBank/DDBJ whole genome shotgun (WGS) entry which is preliminary data.</text>
</comment>
<dbReference type="Proteomes" id="UP000499080">
    <property type="component" value="Unassembled WGS sequence"/>
</dbReference>
<dbReference type="InterPro" id="IPR029058">
    <property type="entry name" value="AB_hydrolase_fold"/>
</dbReference>
<protein>
    <recommendedName>
        <fullName evidence="1">Lipase domain-containing protein</fullName>
    </recommendedName>
</protein>
<feature type="domain" description="Lipase" evidence="1">
    <location>
        <begin position="13"/>
        <end position="44"/>
    </location>
</feature>